<dbReference type="Proteomes" id="UP000198432">
    <property type="component" value="Unassembled WGS sequence"/>
</dbReference>
<proteinExistence type="predicted"/>
<dbReference type="AlphaFoldDB" id="A0A239IZD3"/>
<accession>A0A239IZD3</accession>
<dbReference type="EMBL" id="FZOQ01000019">
    <property type="protein sequence ID" value="SNS98752.1"/>
    <property type="molecule type" value="Genomic_DNA"/>
</dbReference>
<organism evidence="1 2">
    <name type="scientific">Pontibacter ummariensis</name>
    <dbReference type="NCBI Taxonomy" id="1610492"/>
    <lineage>
        <taxon>Bacteria</taxon>
        <taxon>Pseudomonadati</taxon>
        <taxon>Bacteroidota</taxon>
        <taxon>Cytophagia</taxon>
        <taxon>Cytophagales</taxon>
        <taxon>Hymenobacteraceae</taxon>
        <taxon>Pontibacter</taxon>
    </lineage>
</organism>
<sequence>MARSGRITKEGLAKHIGSGYRPKLEIKLSVKSASSTLLESREEVTVLPNEEVDAYIEKIRQRMPPIWDVVVTRLD</sequence>
<keyword evidence="2" id="KW-1185">Reference proteome</keyword>
<name>A0A239IZD3_9BACT</name>
<protein>
    <submittedName>
        <fullName evidence="1">Uncharacterized protein</fullName>
    </submittedName>
</protein>
<reference evidence="2" key="1">
    <citation type="submission" date="2017-06" db="EMBL/GenBank/DDBJ databases">
        <authorList>
            <person name="Varghese N."/>
            <person name="Submissions S."/>
        </authorList>
    </citation>
    <scope>NUCLEOTIDE SEQUENCE [LARGE SCALE GENOMIC DNA]</scope>
    <source>
        <strain evidence="2">NKM1</strain>
    </source>
</reference>
<gene>
    <name evidence="1" type="ORF">SAMN06296052_11983</name>
</gene>
<evidence type="ECO:0000313" key="2">
    <source>
        <dbReference type="Proteomes" id="UP000198432"/>
    </source>
</evidence>
<evidence type="ECO:0000313" key="1">
    <source>
        <dbReference type="EMBL" id="SNS98752.1"/>
    </source>
</evidence>
<dbReference type="RefSeq" id="WP_089320702.1">
    <property type="nucleotide sequence ID" value="NZ_FZOQ01000019.1"/>
</dbReference>